<dbReference type="SUPFAM" id="SSF53756">
    <property type="entry name" value="UDP-Glycosyltransferase/glycogen phosphorylase"/>
    <property type="match status" value="1"/>
</dbReference>
<protein>
    <submittedName>
        <fullName evidence="2">Uncharacterized protein</fullName>
    </submittedName>
</protein>
<dbReference type="GO" id="GO:0005975">
    <property type="term" value="P:carbohydrate metabolic process"/>
    <property type="evidence" value="ECO:0007669"/>
    <property type="project" value="InterPro"/>
</dbReference>
<accession>A0A821MBR5</accession>
<dbReference type="EMBL" id="CAJOBR010004084">
    <property type="protein sequence ID" value="CAF4766255.1"/>
    <property type="molecule type" value="Genomic_DNA"/>
</dbReference>
<comment type="similarity">
    <text evidence="1">Belongs to the glycogen phosphorylase family.</text>
</comment>
<dbReference type="Proteomes" id="UP000663848">
    <property type="component" value="Unassembled WGS sequence"/>
</dbReference>
<sequence length="69" mass="8128">MLEKLLPRHLQLIQQINAHHLDLAQQKWPDDGDHRRRMSIIEDQVRVELHRFSTLLSDNTSMIVSSNTT</sequence>
<dbReference type="GO" id="GO:0008184">
    <property type="term" value="F:glycogen phosphorylase activity"/>
    <property type="evidence" value="ECO:0007669"/>
    <property type="project" value="InterPro"/>
</dbReference>
<comment type="caution">
    <text evidence="2">The sequence shown here is derived from an EMBL/GenBank/DDBJ whole genome shotgun (WGS) entry which is preliminary data.</text>
</comment>
<organism evidence="2 4">
    <name type="scientific">Rotaria socialis</name>
    <dbReference type="NCBI Taxonomy" id="392032"/>
    <lineage>
        <taxon>Eukaryota</taxon>
        <taxon>Metazoa</taxon>
        <taxon>Spiralia</taxon>
        <taxon>Gnathifera</taxon>
        <taxon>Rotifera</taxon>
        <taxon>Eurotatoria</taxon>
        <taxon>Bdelloidea</taxon>
        <taxon>Philodinida</taxon>
        <taxon>Philodinidae</taxon>
        <taxon>Rotaria</taxon>
    </lineage>
</organism>
<proteinExistence type="inferred from homology"/>
<evidence type="ECO:0000313" key="3">
    <source>
        <dbReference type="EMBL" id="CAF4863406.1"/>
    </source>
</evidence>
<gene>
    <name evidence="2" type="ORF">QYT958_LOCUS21906</name>
    <name evidence="3" type="ORF">TOA249_LOCUS27886</name>
</gene>
<reference evidence="2" key="1">
    <citation type="submission" date="2021-02" db="EMBL/GenBank/DDBJ databases">
        <authorList>
            <person name="Nowell W R."/>
        </authorList>
    </citation>
    <scope>NUCLEOTIDE SEQUENCE</scope>
</reference>
<dbReference type="Pfam" id="PF00343">
    <property type="entry name" value="Phosphorylase"/>
    <property type="match status" value="1"/>
</dbReference>
<dbReference type="AlphaFoldDB" id="A0A821MBR5"/>
<dbReference type="EMBL" id="CAJOBS010003684">
    <property type="protein sequence ID" value="CAF4863406.1"/>
    <property type="molecule type" value="Genomic_DNA"/>
</dbReference>
<evidence type="ECO:0000313" key="4">
    <source>
        <dbReference type="Proteomes" id="UP000663848"/>
    </source>
</evidence>
<evidence type="ECO:0000256" key="1">
    <source>
        <dbReference type="ARBA" id="ARBA00006047"/>
    </source>
</evidence>
<feature type="non-terminal residue" evidence="2">
    <location>
        <position position="1"/>
    </location>
</feature>
<name>A0A821MBR5_9BILA</name>
<dbReference type="Gene3D" id="3.40.50.2000">
    <property type="entry name" value="Glycogen Phosphorylase B"/>
    <property type="match status" value="1"/>
</dbReference>
<dbReference type="InterPro" id="IPR000811">
    <property type="entry name" value="Glyco_trans_35"/>
</dbReference>
<dbReference type="Proteomes" id="UP000663838">
    <property type="component" value="Unassembled WGS sequence"/>
</dbReference>
<evidence type="ECO:0000313" key="2">
    <source>
        <dbReference type="EMBL" id="CAF4766255.1"/>
    </source>
</evidence>